<evidence type="ECO:0000256" key="9">
    <source>
        <dbReference type="ARBA" id="ARBA00022982"/>
    </source>
</evidence>
<keyword evidence="11 13" id="KW-0408">Iron</keyword>
<gene>
    <name evidence="14" type="ORF">BKP37_16280</name>
</gene>
<reference evidence="14 15" key="1">
    <citation type="submission" date="2016-10" db="EMBL/GenBank/DDBJ databases">
        <title>Draft genome sequences of four alkaliphilic bacteria belonging to the Anaerobacillus genus.</title>
        <authorList>
            <person name="Bassil N.M."/>
            <person name="Lloyd J.R."/>
        </authorList>
    </citation>
    <scope>NUCLEOTIDE SEQUENCE [LARGE SCALE GENOMIC DNA]</scope>
    <source>
        <strain evidence="14 15">DSM 18345</strain>
    </source>
</reference>
<feature type="transmembrane region" description="Helical" evidence="13">
    <location>
        <begin position="405"/>
        <end position="428"/>
    </location>
</feature>
<dbReference type="OrthoDB" id="9807042at2"/>
<evidence type="ECO:0000256" key="2">
    <source>
        <dbReference type="ARBA" id="ARBA00009819"/>
    </source>
</evidence>
<evidence type="ECO:0000256" key="10">
    <source>
        <dbReference type="ARBA" id="ARBA00022989"/>
    </source>
</evidence>
<feature type="transmembrane region" description="Helical" evidence="13">
    <location>
        <begin position="322"/>
        <end position="343"/>
    </location>
</feature>
<dbReference type="Pfam" id="PF01654">
    <property type="entry name" value="Cyt_bd_oxida_I"/>
    <property type="match status" value="1"/>
</dbReference>
<feature type="transmembrane region" description="Helical" evidence="13">
    <location>
        <begin position="127"/>
        <end position="146"/>
    </location>
</feature>
<evidence type="ECO:0000313" key="14">
    <source>
        <dbReference type="EMBL" id="OIJ11280.1"/>
    </source>
</evidence>
<keyword evidence="12 13" id="KW-0472">Membrane</keyword>
<keyword evidence="4 13" id="KW-1003">Cell membrane</keyword>
<dbReference type="GO" id="GO:0005886">
    <property type="term" value="C:plasma membrane"/>
    <property type="evidence" value="ECO:0007669"/>
    <property type="project" value="UniProtKB-SubCell"/>
</dbReference>
<dbReference type="GO" id="GO:0016682">
    <property type="term" value="F:oxidoreductase activity, acting on diphenols and related substances as donors, oxygen as acceptor"/>
    <property type="evidence" value="ECO:0007669"/>
    <property type="project" value="TreeGrafter"/>
</dbReference>
<evidence type="ECO:0000256" key="12">
    <source>
        <dbReference type="ARBA" id="ARBA00023136"/>
    </source>
</evidence>
<dbReference type="GO" id="GO:0009055">
    <property type="term" value="F:electron transfer activity"/>
    <property type="evidence" value="ECO:0007669"/>
    <property type="project" value="UniProtKB-UniRule"/>
</dbReference>
<keyword evidence="3 13" id="KW-0813">Transport</keyword>
<organism evidence="14 15">
    <name type="scientific">Anaerobacillus alkalilacustris</name>
    <dbReference type="NCBI Taxonomy" id="393763"/>
    <lineage>
        <taxon>Bacteria</taxon>
        <taxon>Bacillati</taxon>
        <taxon>Bacillota</taxon>
        <taxon>Bacilli</taxon>
        <taxon>Bacillales</taxon>
        <taxon>Bacillaceae</taxon>
        <taxon>Anaerobacillus</taxon>
    </lineage>
</organism>
<dbReference type="PANTHER" id="PTHR30365:SF0">
    <property type="entry name" value="CYTOCHROME BD-I UBIQUINOL OXIDASE SUBUNIT 1"/>
    <property type="match status" value="1"/>
</dbReference>
<feature type="transmembrane region" description="Helical" evidence="13">
    <location>
        <begin position="220"/>
        <end position="237"/>
    </location>
</feature>
<accession>A0A1S2LGA8</accession>
<dbReference type="InterPro" id="IPR002585">
    <property type="entry name" value="Cyt-d_ubiquinol_oxidase_su_1"/>
</dbReference>
<proteinExistence type="inferred from homology"/>
<dbReference type="PANTHER" id="PTHR30365">
    <property type="entry name" value="CYTOCHROME D UBIQUINOL OXIDASE"/>
    <property type="match status" value="1"/>
</dbReference>
<feature type="transmembrane region" description="Helical" evidence="13">
    <location>
        <begin position="91"/>
        <end position="115"/>
    </location>
</feature>
<keyword evidence="6 13" id="KW-0349">Heme</keyword>
<evidence type="ECO:0000256" key="6">
    <source>
        <dbReference type="ARBA" id="ARBA00022617"/>
    </source>
</evidence>
<dbReference type="EMBL" id="MLQR01000043">
    <property type="protein sequence ID" value="OIJ11280.1"/>
    <property type="molecule type" value="Genomic_DNA"/>
</dbReference>
<keyword evidence="9 13" id="KW-0249">Electron transport</keyword>
<evidence type="ECO:0000256" key="1">
    <source>
        <dbReference type="ARBA" id="ARBA00004429"/>
    </source>
</evidence>
<protein>
    <submittedName>
        <fullName evidence="14">Cytochrome ubiquinol oxidase subunit I</fullName>
    </submittedName>
</protein>
<feature type="transmembrane region" description="Helical" evidence="13">
    <location>
        <begin position="184"/>
        <end position="208"/>
    </location>
</feature>
<dbReference type="AlphaFoldDB" id="A0A1S2LGA8"/>
<sequence length="453" mass="51532">MLDVLLLSRLQFMFTVIVHYFFVPLTIGLAFLIACMEFKFWKTKNPLYDKMARFWTKLFLVNFGVGLATGITMEFQFGMNWAGYSRFVGDIFGAPLAAEGVFAFFLESTFIGLLVFGRDKISRGMRLFAAIMVSLGTTLSSFWIIAANSWQHTPAGFIINEEMNRAEMVSFVEAVFNPSTMVRFFHVIFGAYILTGFFVIAISAYYLLKKRNIPLAKKSMKYGVVFGLIFSILQAYSGHSHSVLVSQTQPEKLAAYEAHWETEENASLLLFAIPDYENETNKFEIGIPGLLSYLTYGDRTTPVLGLKEFPEDERPSVLGNFISFRVMIGLGLVFIFWTVYLAFQMRRGKLYENHFALKTSLLLLPTPYIANTAGWIVAEWGRQPWIVYGVLRTADGVSQLSALELVISLVFFIGIYSFLMYLMVYLMVKEVKKFNMDTAFTDKKTSTDREVTA</sequence>
<dbReference type="GO" id="GO:0046872">
    <property type="term" value="F:metal ion binding"/>
    <property type="evidence" value="ECO:0007669"/>
    <property type="project" value="UniProtKB-UniRule"/>
</dbReference>
<keyword evidence="5" id="KW-0997">Cell inner membrane</keyword>
<evidence type="ECO:0000256" key="3">
    <source>
        <dbReference type="ARBA" id="ARBA00022448"/>
    </source>
</evidence>
<dbReference type="GO" id="GO:0020037">
    <property type="term" value="F:heme binding"/>
    <property type="evidence" value="ECO:0007669"/>
    <property type="project" value="TreeGrafter"/>
</dbReference>
<keyword evidence="15" id="KW-1185">Reference proteome</keyword>
<keyword evidence="8 13" id="KW-0479">Metal-binding</keyword>
<dbReference type="Proteomes" id="UP000179524">
    <property type="component" value="Unassembled WGS sequence"/>
</dbReference>
<dbReference type="GO" id="GO:0019646">
    <property type="term" value="P:aerobic electron transport chain"/>
    <property type="evidence" value="ECO:0007669"/>
    <property type="project" value="InterPro"/>
</dbReference>
<feature type="transmembrane region" description="Helical" evidence="13">
    <location>
        <begin position="355"/>
        <end position="378"/>
    </location>
</feature>
<evidence type="ECO:0000256" key="5">
    <source>
        <dbReference type="ARBA" id="ARBA00022519"/>
    </source>
</evidence>
<evidence type="ECO:0000256" key="4">
    <source>
        <dbReference type="ARBA" id="ARBA00022475"/>
    </source>
</evidence>
<comment type="caution">
    <text evidence="14">The sequence shown here is derived from an EMBL/GenBank/DDBJ whole genome shotgun (WGS) entry which is preliminary data.</text>
</comment>
<evidence type="ECO:0000256" key="7">
    <source>
        <dbReference type="ARBA" id="ARBA00022692"/>
    </source>
</evidence>
<comment type="similarity">
    <text evidence="2 13">Belongs to the cytochrome ubiquinol oxidase subunit 1 family.</text>
</comment>
<evidence type="ECO:0000256" key="13">
    <source>
        <dbReference type="PIRNR" id="PIRNR006446"/>
    </source>
</evidence>
<evidence type="ECO:0000256" key="11">
    <source>
        <dbReference type="ARBA" id="ARBA00023004"/>
    </source>
</evidence>
<keyword evidence="7 13" id="KW-0812">Transmembrane</keyword>
<dbReference type="GO" id="GO:0070069">
    <property type="term" value="C:cytochrome complex"/>
    <property type="evidence" value="ECO:0007669"/>
    <property type="project" value="UniProtKB-UniRule"/>
</dbReference>
<comment type="subcellular location">
    <subcellularLocation>
        <location evidence="1">Cell inner membrane</location>
        <topology evidence="1">Multi-pass membrane protein</topology>
    </subcellularLocation>
    <subcellularLocation>
        <location evidence="13">Cell membrane</location>
    </subcellularLocation>
</comment>
<evidence type="ECO:0000313" key="15">
    <source>
        <dbReference type="Proteomes" id="UP000179524"/>
    </source>
</evidence>
<name>A0A1S2LGA8_9BACI</name>
<feature type="transmembrane region" description="Helical" evidence="13">
    <location>
        <begin position="12"/>
        <end position="33"/>
    </location>
</feature>
<evidence type="ECO:0000256" key="8">
    <source>
        <dbReference type="ARBA" id="ARBA00022723"/>
    </source>
</evidence>
<feature type="transmembrane region" description="Helical" evidence="13">
    <location>
        <begin position="54"/>
        <end position="71"/>
    </location>
</feature>
<keyword evidence="10 13" id="KW-1133">Transmembrane helix</keyword>
<dbReference type="PIRSF" id="PIRSF006446">
    <property type="entry name" value="Cyt_quinol_oxidase_1"/>
    <property type="match status" value="1"/>
</dbReference>